<evidence type="ECO:0000313" key="1">
    <source>
        <dbReference type="EMBL" id="GLR16715.1"/>
    </source>
</evidence>
<comment type="caution">
    <text evidence="1">The sequence shown here is derived from an EMBL/GenBank/DDBJ whole genome shotgun (WGS) entry which is preliminary data.</text>
</comment>
<accession>A0AA37SRP0</accession>
<dbReference type="Proteomes" id="UP001156666">
    <property type="component" value="Unassembled WGS sequence"/>
</dbReference>
<proteinExistence type="predicted"/>
<dbReference type="AlphaFoldDB" id="A0AA37SRP0"/>
<reference evidence="1" key="1">
    <citation type="journal article" date="2014" name="Int. J. Syst. Evol. Microbiol.">
        <title>Complete genome sequence of Corynebacterium casei LMG S-19264T (=DSM 44701T), isolated from a smear-ripened cheese.</title>
        <authorList>
            <consortium name="US DOE Joint Genome Institute (JGI-PGF)"/>
            <person name="Walter F."/>
            <person name="Albersmeier A."/>
            <person name="Kalinowski J."/>
            <person name="Ruckert C."/>
        </authorList>
    </citation>
    <scope>NUCLEOTIDE SEQUENCE</scope>
    <source>
        <strain evidence="1">NBRC 108769</strain>
    </source>
</reference>
<keyword evidence="2" id="KW-1185">Reference proteome</keyword>
<reference evidence="1" key="2">
    <citation type="submission" date="2023-01" db="EMBL/GenBank/DDBJ databases">
        <title>Draft genome sequence of Portibacter lacus strain NBRC 108769.</title>
        <authorList>
            <person name="Sun Q."/>
            <person name="Mori K."/>
        </authorList>
    </citation>
    <scope>NUCLEOTIDE SEQUENCE</scope>
    <source>
        <strain evidence="1">NBRC 108769</strain>
    </source>
</reference>
<gene>
    <name evidence="1" type="ORF">GCM10007940_13300</name>
</gene>
<protein>
    <submittedName>
        <fullName evidence="1">Uncharacterized protein</fullName>
    </submittedName>
</protein>
<dbReference type="RefSeq" id="WP_235291095.1">
    <property type="nucleotide sequence ID" value="NZ_BSOH01000007.1"/>
</dbReference>
<organism evidence="1 2">
    <name type="scientific">Portibacter lacus</name>
    <dbReference type="NCBI Taxonomy" id="1099794"/>
    <lineage>
        <taxon>Bacteria</taxon>
        <taxon>Pseudomonadati</taxon>
        <taxon>Bacteroidota</taxon>
        <taxon>Saprospiria</taxon>
        <taxon>Saprospirales</taxon>
        <taxon>Haliscomenobacteraceae</taxon>
        <taxon>Portibacter</taxon>
    </lineage>
</organism>
<sequence length="916" mass="105802">MSSLEPKSIKKNRVLPKSMDFRSLKREGIEHIQNLSGKIWTDYNEHDPGITILENLCFAITELGYKSNFSIPDLFFSKNGNDRAFTKTFYKPTEVLPAAPVTTFDYRKLLIDNIKEVKNAWLLPKKTSSLGAKITGLYEVLLLLDEEKYDRAYITNKVMKLLNANRNLCEDFESIRILEPDQISIDADISISPNSVGEAIIARIISKLLDHFAPQISLYNLDEMIAKGYTYEDAFNNPPVENGFVLDSELEKSSLQKVNKLFKSDLIKIITETEGVEEVINFTVFKNGKEVTTELIQLDLYKIPNLDIPKILSSKSISLYAGEILYAPDEDVIQYTLDTIRNRDSIQHKRFIDLDIEDTVSSKDKDEIEYYYSIQNSFPRNYGITDFGLMGKLTDKRKAQVKQLRAYLYIFEQIMANYLSQLVNVDKLLSTDETLEDTYFYQKLDYINGFDDIIGNKDDYHAKFSDILGKYDHKYERRNRFLDHLLARFGEEFLSEAYSAIHRESSAFAKKNFLKNTIDAKLKYIKNYIEIGRDKALGFNKTGDFSDEENVSGLKKKICLLFNIKNYGYKRLSEIKNSKDLEVSETKIGKKSSKKSGQFNFSSNNKNILSEILAYGVDRANYHLESTEKETVIFFENPVSRESIEIYKGKNIKDCEEDLTKLIAKLTTYNNQSEGFHIIEHLLLRDVDSRYAFSYLSDNNVMLQSEFKYLDPDTDQLGFIADLIQFGKSKKNYKVSKASDKTFALTLTDDSGNVIVKNETFILKKSAEDAIPVIVEEIKATTIDSPQLQFRLQHEQDIGKIKAYDEDPFSLQLSFVIPSWSGRFNSNRMKYLFENIVKMNAPAHLKFNFLWLGIEDLSTFEKYYELWLTERCKEEPKQPLLDNLSHILMLLIKKFSDKTIDKNLEKELAASLKEIK</sequence>
<name>A0AA37SRP0_9BACT</name>
<evidence type="ECO:0000313" key="2">
    <source>
        <dbReference type="Proteomes" id="UP001156666"/>
    </source>
</evidence>
<dbReference type="EMBL" id="BSOH01000007">
    <property type="protein sequence ID" value="GLR16715.1"/>
    <property type="molecule type" value="Genomic_DNA"/>
</dbReference>